<proteinExistence type="inferred from homology"/>
<evidence type="ECO:0000256" key="2">
    <source>
        <dbReference type="ARBA" id="ARBA00004435"/>
    </source>
</evidence>
<dbReference type="OMA" id="FYNTHLN"/>
<comment type="similarity">
    <text evidence="3">Belongs to the claudin family.</text>
</comment>
<keyword evidence="6" id="KW-0965">Cell junction</keyword>
<dbReference type="InterPro" id="IPR017974">
    <property type="entry name" value="Claudin_CS"/>
</dbReference>
<reference evidence="10" key="2">
    <citation type="submission" date="2025-09" db="UniProtKB">
        <authorList>
            <consortium name="Ensembl"/>
        </authorList>
    </citation>
    <scope>IDENTIFICATION</scope>
    <source>
        <strain evidence="10">Glennie</strain>
    </source>
</reference>
<keyword evidence="5 9" id="KW-0812">Transmembrane</keyword>
<evidence type="ECO:0000256" key="7">
    <source>
        <dbReference type="ARBA" id="ARBA00022989"/>
    </source>
</evidence>
<keyword evidence="4" id="KW-0796">Tight junction</keyword>
<dbReference type="GO" id="GO:0016328">
    <property type="term" value="C:lateral plasma membrane"/>
    <property type="evidence" value="ECO:0007669"/>
    <property type="project" value="Ensembl"/>
</dbReference>
<dbReference type="InParanoid" id="A0A6I8NWB1"/>
<feature type="transmembrane region" description="Helical" evidence="9">
    <location>
        <begin position="88"/>
        <end position="109"/>
    </location>
</feature>
<evidence type="ECO:0000256" key="6">
    <source>
        <dbReference type="ARBA" id="ARBA00022949"/>
    </source>
</evidence>
<dbReference type="RefSeq" id="XP_028927091.1">
    <property type="nucleotide sequence ID" value="XM_029071258.2"/>
</dbReference>
<dbReference type="PROSITE" id="PS01346">
    <property type="entry name" value="CLAUDIN"/>
    <property type="match status" value="1"/>
</dbReference>
<comment type="subcellular location">
    <subcellularLocation>
        <location evidence="2">Cell junction</location>
        <location evidence="2">Tight junction</location>
    </subcellularLocation>
    <subcellularLocation>
        <location evidence="1">Membrane</location>
        <topology evidence="1">Multi-pass membrane protein</topology>
    </subcellularLocation>
</comment>
<dbReference type="AlphaFoldDB" id="A0A6I8NWB1"/>
<evidence type="ECO:0000256" key="3">
    <source>
        <dbReference type="ARBA" id="ARBA00008295"/>
    </source>
</evidence>
<evidence type="ECO:0000256" key="4">
    <source>
        <dbReference type="ARBA" id="ARBA00022427"/>
    </source>
</evidence>
<evidence type="ECO:0000256" key="8">
    <source>
        <dbReference type="ARBA" id="ARBA00023136"/>
    </source>
</evidence>
<dbReference type="KEGG" id="oaa:114813861"/>
<keyword evidence="7 9" id="KW-1133">Transmembrane helix</keyword>
<name>A0A6I8NWB1_ORNAN</name>
<evidence type="ECO:0000256" key="5">
    <source>
        <dbReference type="ARBA" id="ARBA00022692"/>
    </source>
</evidence>
<dbReference type="Gene3D" id="1.20.140.150">
    <property type="match status" value="1"/>
</dbReference>
<dbReference type="Ensembl" id="ENSOANT00000064549.1">
    <property type="protein sequence ID" value="ENSOANP00000044753.1"/>
    <property type="gene ID" value="ENSOANG00000050801.1"/>
</dbReference>
<dbReference type="FunCoup" id="A0A6I8NWB1">
    <property type="interactions" value="160"/>
</dbReference>
<feature type="transmembrane region" description="Helical" evidence="9">
    <location>
        <begin position="12"/>
        <end position="30"/>
    </location>
</feature>
<evidence type="ECO:0000256" key="9">
    <source>
        <dbReference type="SAM" id="Phobius"/>
    </source>
</evidence>
<feature type="transmembrane region" description="Helical" evidence="9">
    <location>
        <begin position="173"/>
        <end position="198"/>
    </location>
</feature>
<evidence type="ECO:0000256" key="1">
    <source>
        <dbReference type="ARBA" id="ARBA00004141"/>
    </source>
</evidence>
<dbReference type="Bgee" id="ENSOANG00000050801">
    <property type="expression patterns" value="Expressed in cerebellum and 7 other cell types or tissues"/>
</dbReference>
<dbReference type="GO" id="GO:0005923">
    <property type="term" value="C:bicellular tight junction"/>
    <property type="evidence" value="ECO:0007669"/>
    <property type="project" value="UniProtKB-SubCell"/>
</dbReference>
<dbReference type="CTD" id="9069"/>
<keyword evidence="11" id="KW-1185">Reference proteome</keyword>
<dbReference type="InterPro" id="IPR013287">
    <property type="entry name" value="Claudin12"/>
</dbReference>
<dbReference type="OrthoDB" id="3031595at2759"/>
<dbReference type="PANTHER" id="PTHR16703">
    <property type="entry name" value="CLAUDIN-12"/>
    <property type="match status" value="1"/>
</dbReference>
<feature type="transmembrane region" description="Helical" evidence="9">
    <location>
        <begin position="130"/>
        <end position="153"/>
    </location>
</feature>
<dbReference type="GeneTree" id="ENSGT00400000022250"/>
<sequence length="246" mass="26816">MGCRDVHAATVLSFLCGVASVAGLFAAMLLPNWRRLRLITFNRNERNLTVYTGLWVKCARQDGARDCLMYDPSWYASVDQLDLRVLQLALPTSGLVAVGALLLGLVGMGDTAFRPTPPSIQRARCLVNSAGCHLVAGLLFLLAGALSLAPSIWVVFHTARLNRQYEPVFSFDYAVYVAVASAGGLFLTALLLLVWYCACRAPPPPSWQPLYPHPPQPGAHTYSQPYSSRSRLSAIEIDIPVVSRAT</sequence>
<reference evidence="10" key="1">
    <citation type="submission" date="2025-08" db="UniProtKB">
        <authorList>
            <consortium name="Ensembl"/>
        </authorList>
    </citation>
    <scope>IDENTIFICATION</scope>
    <source>
        <strain evidence="10">Glennie</strain>
    </source>
</reference>
<keyword evidence="8 9" id="KW-0472">Membrane</keyword>
<dbReference type="Proteomes" id="UP000002279">
    <property type="component" value="Unplaced"/>
</dbReference>
<accession>A0A6I8NWB1</accession>
<dbReference type="GeneID" id="114813861"/>
<dbReference type="PANTHER" id="PTHR16703:SF3">
    <property type="entry name" value="CLAUDIN-12"/>
    <property type="match status" value="1"/>
</dbReference>
<gene>
    <name evidence="10" type="primary">CLDN12</name>
</gene>
<dbReference type="GO" id="GO:0005886">
    <property type="term" value="C:plasma membrane"/>
    <property type="evidence" value="ECO:0000318"/>
    <property type="project" value="GO_Central"/>
</dbReference>
<organism evidence="10 11">
    <name type="scientific">Ornithorhynchus anatinus</name>
    <name type="common">Duckbill platypus</name>
    <dbReference type="NCBI Taxonomy" id="9258"/>
    <lineage>
        <taxon>Eukaryota</taxon>
        <taxon>Metazoa</taxon>
        <taxon>Chordata</taxon>
        <taxon>Craniata</taxon>
        <taxon>Vertebrata</taxon>
        <taxon>Euteleostomi</taxon>
        <taxon>Mammalia</taxon>
        <taxon>Monotremata</taxon>
        <taxon>Ornithorhynchidae</taxon>
        <taxon>Ornithorhynchus</taxon>
    </lineage>
</organism>
<evidence type="ECO:0000313" key="10">
    <source>
        <dbReference type="Ensembl" id="ENSOANP00000044753.1"/>
    </source>
</evidence>
<protein>
    <submittedName>
        <fullName evidence="10">Claudin 12</fullName>
    </submittedName>
</protein>
<evidence type="ECO:0000313" key="11">
    <source>
        <dbReference type="Proteomes" id="UP000002279"/>
    </source>
</evidence>
<dbReference type="PRINTS" id="PR01872">
    <property type="entry name" value="CLAUDIN12"/>
</dbReference>